<dbReference type="InterPro" id="IPR012676">
    <property type="entry name" value="TGS-like"/>
</dbReference>
<dbReference type="InterPro" id="IPR013029">
    <property type="entry name" value="YchF_C"/>
</dbReference>
<dbReference type="NCBIfam" id="TIGR00092">
    <property type="entry name" value="redox-regulated ATPase YchF"/>
    <property type="match status" value="1"/>
</dbReference>
<comment type="similarity">
    <text evidence="6">Belongs to the TRAFAC class OBG-HflX-like GTPase superfamily. OBG GTPase family. YchF/OLA1 subfamily.</text>
</comment>
<evidence type="ECO:0000313" key="9">
    <source>
        <dbReference type="EMBL" id="MDZ5762586.1"/>
    </source>
</evidence>
<dbReference type="PROSITE" id="PS51710">
    <property type="entry name" value="G_OBG"/>
    <property type="match status" value="1"/>
</dbReference>
<dbReference type="Pfam" id="PF06071">
    <property type="entry name" value="YchF-GTPase_C"/>
    <property type="match status" value="1"/>
</dbReference>
<evidence type="ECO:0000259" key="7">
    <source>
        <dbReference type="PROSITE" id="PS51710"/>
    </source>
</evidence>
<protein>
    <recommendedName>
        <fullName evidence="6">Ribosome-binding ATPase YchF</fullName>
    </recommendedName>
</protein>
<evidence type="ECO:0000313" key="10">
    <source>
        <dbReference type="Proteomes" id="UP001293791"/>
    </source>
</evidence>
<dbReference type="Pfam" id="PF01926">
    <property type="entry name" value="MMR_HSR1"/>
    <property type="match status" value="1"/>
</dbReference>
<accession>A0ABU5L8Y5</accession>
<evidence type="ECO:0000256" key="6">
    <source>
        <dbReference type="HAMAP-Rule" id="MF_00944"/>
    </source>
</evidence>
<dbReference type="PANTHER" id="PTHR23305:SF18">
    <property type="entry name" value="OBG-TYPE G DOMAIN-CONTAINING PROTEIN"/>
    <property type="match status" value="1"/>
</dbReference>
<keyword evidence="5" id="KW-0460">Magnesium</keyword>
<dbReference type="InterPro" id="IPR027417">
    <property type="entry name" value="P-loop_NTPase"/>
</dbReference>
<keyword evidence="3 6" id="KW-0547">Nucleotide-binding</keyword>
<dbReference type="EMBL" id="JARGYT010000068">
    <property type="protein sequence ID" value="MDZ5762586.1"/>
    <property type="molecule type" value="Genomic_DNA"/>
</dbReference>
<comment type="function">
    <text evidence="6">ATPase that binds to both the 70S ribosome and the 50S ribosomal subunit in a nucleotide-independent manner.</text>
</comment>
<sequence length="362" mass="40360">MSIKKYGIVGLPNVGKSTLFNALTNSLSAAAENYPFCTIEPNIAVVSVPDERLHRLAKIAGSQKIISTHVEFVDIAGLVKGASKGEGLGNKFLSHIREVDCIIYVLRCFHDENVTHVEGRVNPIEDLQILRMEFMLADIESLEKRIPKLTKMARQDKEAVAILKVAESLIQTLSAGNPVSSIMNEENSAIINSFQLLSSKKELYVCNVNESECVSGNDFSRQFNEFVNNTSIVLSAKIEQDIANMTDEEEKKWFMEQYGIKDSGLNKLIRLAYDTLDLITFFTIGPKEARAWSIENGINAPKAAGCIHTDFEKGFIRAEVIGYEDYISYASEAEIKAAGKSRLEGRDYIMKDGDVVHFRFNV</sequence>
<dbReference type="PROSITE" id="PS51880">
    <property type="entry name" value="TGS"/>
    <property type="match status" value="1"/>
</dbReference>
<evidence type="ECO:0000256" key="4">
    <source>
        <dbReference type="ARBA" id="ARBA00022840"/>
    </source>
</evidence>
<dbReference type="Proteomes" id="UP001293791">
    <property type="component" value="Unassembled WGS sequence"/>
</dbReference>
<dbReference type="Gene3D" id="3.40.50.300">
    <property type="entry name" value="P-loop containing nucleotide triphosphate hydrolases"/>
    <property type="match status" value="1"/>
</dbReference>
<evidence type="ECO:0000256" key="1">
    <source>
        <dbReference type="ARBA" id="ARBA00001946"/>
    </source>
</evidence>
<dbReference type="HAMAP" id="MF_00944">
    <property type="entry name" value="YchF_OLA1_ATPase"/>
    <property type="match status" value="1"/>
</dbReference>
<dbReference type="PRINTS" id="PR00326">
    <property type="entry name" value="GTP1OBG"/>
</dbReference>
<keyword evidence="10" id="KW-1185">Reference proteome</keyword>
<reference evidence="9 10" key="1">
    <citation type="submission" date="2023-02" db="EMBL/GenBank/DDBJ databases">
        <title>Host association and intracellularity evolved multiple times independently in the Rickettsiales.</title>
        <authorList>
            <person name="Castelli M."/>
            <person name="Nardi T."/>
            <person name="Gammuto L."/>
            <person name="Bellinzona G."/>
            <person name="Sabaneyeva E."/>
            <person name="Potekhin A."/>
            <person name="Serra V."/>
            <person name="Petroni G."/>
            <person name="Sassera D."/>
        </authorList>
    </citation>
    <scope>NUCLEOTIDE SEQUENCE [LARGE SCALE GENOMIC DNA]</scope>
    <source>
        <strain evidence="9 10">BOD18</strain>
    </source>
</reference>
<dbReference type="Gene3D" id="1.10.150.300">
    <property type="entry name" value="TGS-like domain"/>
    <property type="match status" value="1"/>
</dbReference>
<dbReference type="InterPro" id="IPR004095">
    <property type="entry name" value="TGS"/>
</dbReference>
<dbReference type="InterPro" id="IPR041706">
    <property type="entry name" value="YchF_N"/>
</dbReference>
<keyword evidence="4 6" id="KW-0067">ATP-binding</keyword>
<evidence type="ECO:0000259" key="8">
    <source>
        <dbReference type="PROSITE" id="PS51880"/>
    </source>
</evidence>
<dbReference type="InterPro" id="IPR004396">
    <property type="entry name" value="ATPase_YchF/OLA1"/>
</dbReference>
<dbReference type="Gene3D" id="3.10.20.30">
    <property type="match status" value="1"/>
</dbReference>
<dbReference type="InterPro" id="IPR006073">
    <property type="entry name" value="GTP-bd"/>
</dbReference>
<dbReference type="InterPro" id="IPR023192">
    <property type="entry name" value="TGS-like_dom_sf"/>
</dbReference>
<dbReference type="SUPFAM" id="SSF52540">
    <property type="entry name" value="P-loop containing nucleoside triphosphate hydrolases"/>
    <property type="match status" value="1"/>
</dbReference>
<keyword evidence="2" id="KW-0479">Metal-binding</keyword>
<dbReference type="PIRSF" id="PIRSF006641">
    <property type="entry name" value="CHP00092"/>
    <property type="match status" value="1"/>
</dbReference>
<name>A0ABU5L8Y5_9RICK</name>
<dbReference type="CDD" id="cd01900">
    <property type="entry name" value="YchF"/>
    <property type="match status" value="1"/>
</dbReference>
<comment type="caution">
    <text evidence="9">The sequence shown here is derived from an EMBL/GenBank/DDBJ whole genome shotgun (WGS) entry which is preliminary data.</text>
</comment>
<feature type="domain" description="TGS" evidence="8">
    <location>
        <begin position="277"/>
        <end position="360"/>
    </location>
</feature>
<feature type="domain" description="OBG-type G" evidence="7">
    <location>
        <begin position="4"/>
        <end position="254"/>
    </location>
</feature>
<comment type="cofactor">
    <cofactor evidence="1">
        <name>Mg(2+)</name>
        <dbReference type="ChEBI" id="CHEBI:18420"/>
    </cofactor>
</comment>
<dbReference type="CDD" id="cd04867">
    <property type="entry name" value="TGS_YchF_OLA1"/>
    <property type="match status" value="1"/>
</dbReference>
<dbReference type="SUPFAM" id="SSF81271">
    <property type="entry name" value="TGS-like"/>
    <property type="match status" value="1"/>
</dbReference>
<dbReference type="InterPro" id="IPR031167">
    <property type="entry name" value="G_OBG"/>
</dbReference>
<dbReference type="InterPro" id="IPR012675">
    <property type="entry name" value="Beta-grasp_dom_sf"/>
</dbReference>
<feature type="binding site" evidence="6">
    <location>
        <begin position="13"/>
        <end position="18"/>
    </location>
    <ligand>
        <name>ATP</name>
        <dbReference type="ChEBI" id="CHEBI:30616"/>
    </ligand>
</feature>
<proteinExistence type="inferred from homology"/>
<evidence type="ECO:0000256" key="3">
    <source>
        <dbReference type="ARBA" id="ARBA00022741"/>
    </source>
</evidence>
<dbReference type="PANTHER" id="PTHR23305">
    <property type="entry name" value="OBG GTPASE FAMILY"/>
    <property type="match status" value="1"/>
</dbReference>
<evidence type="ECO:0000256" key="2">
    <source>
        <dbReference type="ARBA" id="ARBA00022723"/>
    </source>
</evidence>
<evidence type="ECO:0000256" key="5">
    <source>
        <dbReference type="ARBA" id="ARBA00022842"/>
    </source>
</evidence>
<organism evidence="9 10">
    <name type="scientific">Candidatus Cyrtobacter comes</name>
    <dbReference type="NCBI Taxonomy" id="675776"/>
    <lineage>
        <taxon>Bacteria</taxon>
        <taxon>Pseudomonadati</taxon>
        <taxon>Pseudomonadota</taxon>
        <taxon>Alphaproteobacteria</taxon>
        <taxon>Rickettsiales</taxon>
        <taxon>Candidatus Midichloriaceae</taxon>
        <taxon>Candidatus Cyrtobacter</taxon>
    </lineage>
</organism>
<gene>
    <name evidence="6" type="primary">ychF</name>
    <name evidence="9" type="ORF">Cyrtocomes_00976</name>
</gene>